<keyword evidence="2" id="KW-0378">Hydrolase</keyword>
<dbReference type="PANTHER" id="PTHR43433">
    <property type="entry name" value="HYDROLASE, ALPHA/BETA FOLD FAMILY PROTEIN"/>
    <property type="match status" value="1"/>
</dbReference>
<protein>
    <submittedName>
        <fullName evidence="2">Hydrolase, alpha/beta fold family</fullName>
    </submittedName>
</protein>
<dbReference type="AlphaFoldDB" id="A0A6J4M1W9"/>
<reference evidence="2" key="1">
    <citation type="submission" date="2020-02" db="EMBL/GenBank/DDBJ databases">
        <authorList>
            <person name="Meier V. D."/>
        </authorList>
    </citation>
    <scope>NUCLEOTIDE SEQUENCE</scope>
    <source>
        <strain evidence="2">AVDCRST_MAG29</strain>
    </source>
</reference>
<accession>A0A6J4M1W9</accession>
<gene>
    <name evidence="2" type="ORF">AVDCRST_MAG29-1990</name>
</gene>
<organism evidence="2">
    <name type="scientific">uncultured Nocardioidaceae bacterium</name>
    <dbReference type="NCBI Taxonomy" id="253824"/>
    <lineage>
        <taxon>Bacteria</taxon>
        <taxon>Bacillati</taxon>
        <taxon>Actinomycetota</taxon>
        <taxon>Actinomycetes</taxon>
        <taxon>Propionibacteriales</taxon>
        <taxon>Nocardioidaceae</taxon>
        <taxon>environmental samples</taxon>
    </lineage>
</organism>
<dbReference type="InterPro" id="IPR000073">
    <property type="entry name" value="AB_hydrolase_1"/>
</dbReference>
<dbReference type="GO" id="GO:0004806">
    <property type="term" value="F:triacylglycerol lipase activity"/>
    <property type="evidence" value="ECO:0007669"/>
    <property type="project" value="TreeGrafter"/>
</dbReference>
<dbReference type="Pfam" id="PF00561">
    <property type="entry name" value="Abhydrolase_1"/>
    <property type="match status" value="1"/>
</dbReference>
<evidence type="ECO:0000259" key="1">
    <source>
        <dbReference type="Pfam" id="PF00561"/>
    </source>
</evidence>
<feature type="domain" description="AB hydrolase-1" evidence="1">
    <location>
        <begin position="25"/>
        <end position="276"/>
    </location>
</feature>
<evidence type="ECO:0000313" key="2">
    <source>
        <dbReference type="EMBL" id="CAA9347576.1"/>
    </source>
</evidence>
<sequence>MPELTAQVSDDIELCYESYGDSADPTILLIMGLGGPMGWWSVAFCESLAARGFFVVRYDNRDVGRSSRVKSAVRLTRAVVVRTFVGASRDVPYTLSDLAADGVGLLDHLGVRRAHVVGVSMGGMIAQTIAIEHADRVLSLTSIMATTGRRTVGWQHPGLLPMFFRRNDRSREAYVAASHVTAKVLGSPGYPADAEVIRARAEETFDRGWEPLGVLRQTLAVISQPDRTSALRNLRIPACVIHGTADRLVHPSGGRATAAAIPGAELVLIPGMGHDLPPELDDVITEAIARTAARASVQA</sequence>
<dbReference type="GO" id="GO:0046503">
    <property type="term" value="P:glycerolipid catabolic process"/>
    <property type="evidence" value="ECO:0007669"/>
    <property type="project" value="TreeGrafter"/>
</dbReference>
<dbReference type="InterPro" id="IPR029058">
    <property type="entry name" value="AB_hydrolase_fold"/>
</dbReference>
<dbReference type="Gene3D" id="3.40.50.1820">
    <property type="entry name" value="alpha/beta hydrolase"/>
    <property type="match status" value="1"/>
</dbReference>
<proteinExistence type="predicted"/>
<name>A0A6J4M1W9_9ACTN</name>
<dbReference type="InterPro" id="IPR050471">
    <property type="entry name" value="AB_hydrolase"/>
</dbReference>
<dbReference type="EMBL" id="CADCUG010000123">
    <property type="protein sequence ID" value="CAA9347576.1"/>
    <property type="molecule type" value="Genomic_DNA"/>
</dbReference>
<dbReference type="PANTHER" id="PTHR43433:SF5">
    <property type="entry name" value="AB HYDROLASE-1 DOMAIN-CONTAINING PROTEIN"/>
    <property type="match status" value="1"/>
</dbReference>
<dbReference type="SUPFAM" id="SSF53474">
    <property type="entry name" value="alpha/beta-Hydrolases"/>
    <property type="match status" value="1"/>
</dbReference>